<gene>
    <name evidence="2" type="ORF">A7U43_18400</name>
</gene>
<evidence type="ECO:0000256" key="1">
    <source>
        <dbReference type="SAM" id="Phobius"/>
    </source>
</evidence>
<keyword evidence="1" id="KW-1133">Transmembrane helix</keyword>
<keyword evidence="1" id="KW-0812">Transmembrane</keyword>
<evidence type="ECO:0000313" key="2">
    <source>
        <dbReference type="EMBL" id="ANE80998.1"/>
    </source>
</evidence>
<protein>
    <submittedName>
        <fullName evidence="2">Uncharacterized protein</fullName>
    </submittedName>
</protein>
<proteinExistence type="predicted"/>
<reference evidence="2 3" key="1">
    <citation type="submission" date="2016-05" db="EMBL/GenBank/DDBJ databases">
        <title>Complete genome sequence of a phthalic acid esters degrading Mycobacterium sp. YC-RL4.</title>
        <authorList>
            <person name="Ren L."/>
            <person name="Fan S."/>
            <person name="Ruth N."/>
            <person name="Jia Y."/>
            <person name="Wang J."/>
            <person name="Qiao C."/>
        </authorList>
    </citation>
    <scope>NUCLEOTIDE SEQUENCE [LARGE SCALE GENOMIC DNA]</scope>
    <source>
        <strain evidence="2 3">YC-RL4</strain>
    </source>
</reference>
<dbReference type="KEGG" id="madi:A7U43_18400"/>
<dbReference type="AlphaFoldDB" id="A0A172UPZ3"/>
<accession>A0A172UPZ3</accession>
<evidence type="ECO:0000313" key="3">
    <source>
        <dbReference type="Proteomes" id="UP000077143"/>
    </source>
</evidence>
<sequence length="182" mass="19869">MGLPGVLRSNEVAATMLGVLLGGILSWLVALQGTNSQAEQNRDAIAAQKEQTRLAIEAQTAQADRENRAAVYGDFLTAAQKWADKREQQIFCNCIPPLELFDVYSDLRLKDLNVGIFGTDGARAASQDVVRAIPDTWLNNPNGGKVDSSKKLDLHTYAQAVSEFIHVMCAELPPEPNRRCSS</sequence>
<dbReference type="EMBL" id="CP015596">
    <property type="protein sequence ID" value="ANE80998.1"/>
    <property type="molecule type" value="Genomic_DNA"/>
</dbReference>
<feature type="transmembrane region" description="Helical" evidence="1">
    <location>
        <begin position="12"/>
        <end position="31"/>
    </location>
</feature>
<keyword evidence="3" id="KW-1185">Reference proteome</keyword>
<organism evidence="2 3">
    <name type="scientific">Mycobacterium adipatum</name>
    <dbReference type="NCBI Taxonomy" id="1682113"/>
    <lineage>
        <taxon>Bacteria</taxon>
        <taxon>Bacillati</taxon>
        <taxon>Actinomycetota</taxon>
        <taxon>Actinomycetes</taxon>
        <taxon>Mycobacteriales</taxon>
        <taxon>Mycobacteriaceae</taxon>
        <taxon>Mycobacterium</taxon>
    </lineage>
</organism>
<keyword evidence="1" id="KW-0472">Membrane</keyword>
<name>A0A172UPZ3_9MYCO</name>
<dbReference type="Proteomes" id="UP000077143">
    <property type="component" value="Chromosome"/>
</dbReference>